<sequence length="500" mass="54271">MNTIYHKLKYGLAVLMVLTLFFSCSKDGNPNKIGPADLTGQQGGSNDGVIRILAIGNSFSEDAIETHLYNLAKEAGKTVIIGNLYIGGASLEQHKLNVEKNASIYSYRKIGTDGVKRTFEKTSIKTALADEHWDYISFQQVSQNSGQLETVQAALPTVFNFVKENVLNQNVKYIYHQTWAYAQNSTHSGFANYDKDQMKMYQAIVDVSQKVKNIVPVDIIIPAGTAIQNGRTSVVGDNFTRDGYHLTIPMGRFTAACTWFETLFGQSAVGMAYKPEGLSAFEISIAQNAAHMAVLKPYEVTTMTDFQGGAGGPLTSAVLIDFGNNTPSERWNQVNSFLAGTQINMKDSLGSYVGIKLSLIERFNGVNADGPTTTNTPLNMPATVSKYSYFGNSKGAFGGMTIKQSVFELTGLDKNLTYSISFFGARGNVSDNRETKYICTGTNEVSVALNTSSNTNKIVVAKGVKPDASGKIKVTVTSGENNNNGTGFYYISAVRLMSSN</sequence>
<gene>
    <name evidence="3" type="ORF">GCM10022216_22930</name>
</gene>
<dbReference type="EMBL" id="BAAAZI010000009">
    <property type="protein sequence ID" value="GAA4142195.1"/>
    <property type="molecule type" value="Genomic_DNA"/>
</dbReference>
<accession>A0ABP7YVX9</accession>
<feature type="signal peptide" evidence="1">
    <location>
        <begin position="1"/>
        <end position="26"/>
    </location>
</feature>
<dbReference type="Gene3D" id="3.40.50.1110">
    <property type="entry name" value="SGNH hydrolase"/>
    <property type="match status" value="1"/>
</dbReference>
<dbReference type="Proteomes" id="UP001500101">
    <property type="component" value="Unassembled WGS sequence"/>
</dbReference>
<evidence type="ECO:0000313" key="4">
    <source>
        <dbReference type="Proteomes" id="UP001500101"/>
    </source>
</evidence>
<keyword evidence="4" id="KW-1185">Reference proteome</keyword>
<proteinExistence type="predicted"/>
<evidence type="ECO:0000259" key="2">
    <source>
        <dbReference type="Pfam" id="PF16227"/>
    </source>
</evidence>
<dbReference type="Pfam" id="PF16227">
    <property type="entry name" value="DUF4886"/>
    <property type="match status" value="1"/>
</dbReference>
<keyword evidence="1" id="KW-0732">Signal</keyword>
<feature type="chain" id="PRO_5046813053" description="DUF4886 domain-containing protein" evidence="1">
    <location>
        <begin position="27"/>
        <end position="500"/>
    </location>
</feature>
<dbReference type="InterPro" id="IPR032616">
    <property type="entry name" value="DUF4886"/>
</dbReference>
<dbReference type="RefSeq" id="WP_344674861.1">
    <property type="nucleotide sequence ID" value="NZ_BAAAZI010000009.1"/>
</dbReference>
<reference evidence="4" key="1">
    <citation type="journal article" date="2019" name="Int. J. Syst. Evol. Microbiol.">
        <title>The Global Catalogue of Microorganisms (GCM) 10K type strain sequencing project: providing services to taxonomists for standard genome sequencing and annotation.</title>
        <authorList>
            <consortium name="The Broad Institute Genomics Platform"/>
            <consortium name="The Broad Institute Genome Sequencing Center for Infectious Disease"/>
            <person name="Wu L."/>
            <person name="Ma J."/>
        </authorList>
    </citation>
    <scope>NUCLEOTIDE SEQUENCE [LARGE SCALE GENOMIC DNA]</scope>
    <source>
        <strain evidence="4">JCM 16704</strain>
    </source>
</reference>
<name>A0ABP7YVX9_9SPHI</name>
<dbReference type="InterPro" id="IPR036514">
    <property type="entry name" value="SGNH_hydro_sf"/>
</dbReference>
<dbReference type="PROSITE" id="PS51257">
    <property type="entry name" value="PROKAR_LIPOPROTEIN"/>
    <property type="match status" value="1"/>
</dbReference>
<organism evidence="3 4">
    <name type="scientific">Sphingobacterium kyonggiense</name>
    <dbReference type="NCBI Taxonomy" id="714075"/>
    <lineage>
        <taxon>Bacteria</taxon>
        <taxon>Pseudomonadati</taxon>
        <taxon>Bacteroidota</taxon>
        <taxon>Sphingobacteriia</taxon>
        <taxon>Sphingobacteriales</taxon>
        <taxon>Sphingobacteriaceae</taxon>
        <taxon>Sphingobacterium</taxon>
    </lineage>
</organism>
<comment type="caution">
    <text evidence="3">The sequence shown here is derived from an EMBL/GenBank/DDBJ whole genome shotgun (WGS) entry which is preliminary data.</text>
</comment>
<feature type="domain" description="DUF4886" evidence="2">
    <location>
        <begin position="51"/>
        <end position="293"/>
    </location>
</feature>
<evidence type="ECO:0000256" key="1">
    <source>
        <dbReference type="SAM" id="SignalP"/>
    </source>
</evidence>
<evidence type="ECO:0000313" key="3">
    <source>
        <dbReference type="EMBL" id="GAA4142195.1"/>
    </source>
</evidence>
<protein>
    <recommendedName>
        <fullName evidence="2">DUF4886 domain-containing protein</fullName>
    </recommendedName>
</protein>